<comment type="catalytic activity">
    <reaction evidence="9">
        <text>L-seryl-[protein] + UDP-N-acetyl-alpha-D-glucosamine = 3-O-(N-acetyl-beta-D-glucosaminyl)-L-seryl-[protein] + UDP + H(+)</text>
        <dbReference type="Rhea" id="RHEA:48904"/>
        <dbReference type="Rhea" id="RHEA-COMP:9863"/>
        <dbReference type="Rhea" id="RHEA-COMP:12251"/>
        <dbReference type="ChEBI" id="CHEBI:15378"/>
        <dbReference type="ChEBI" id="CHEBI:29999"/>
        <dbReference type="ChEBI" id="CHEBI:57705"/>
        <dbReference type="ChEBI" id="CHEBI:58223"/>
        <dbReference type="ChEBI" id="CHEBI:90838"/>
        <dbReference type="EC" id="2.4.1.255"/>
    </reaction>
</comment>
<keyword evidence="5" id="KW-0256">Endoplasmic reticulum</keyword>
<dbReference type="AlphaFoldDB" id="A0AAD9MZM1"/>
<evidence type="ECO:0000256" key="2">
    <source>
        <dbReference type="ARBA" id="ARBA00022676"/>
    </source>
</evidence>
<dbReference type="PANTHER" id="PTHR20961:SF148">
    <property type="entry name" value="EGF DOMAIN-SPECIFIC O-LINKED N-ACETYLGLUCOSAMINE TRANSFERASE"/>
    <property type="match status" value="1"/>
</dbReference>
<feature type="signal peptide" evidence="11">
    <location>
        <begin position="1"/>
        <end position="21"/>
    </location>
</feature>
<evidence type="ECO:0000256" key="6">
    <source>
        <dbReference type="ARBA" id="ARBA00023180"/>
    </source>
</evidence>
<dbReference type="EMBL" id="JAODUP010000367">
    <property type="protein sequence ID" value="KAK2151315.1"/>
    <property type="molecule type" value="Genomic_DNA"/>
</dbReference>
<evidence type="ECO:0000313" key="14">
    <source>
        <dbReference type="Proteomes" id="UP001208570"/>
    </source>
</evidence>
<dbReference type="Pfam" id="PF04577">
    <property type="entry name" value="Glyco_transf_61"/>
    <property type="match status" value="1"/>
</dbReference>
<evidence type="ECO:0000256" key="7">
    <source>
        <dbReference type="ARBA" id="ARBA00040944"/>
    </source>
</evidence>
<accession>A0AAD9MZM1</accession>
<sequence length="519" mass="60842">MSRRKAVTLFVVLSTVEFVWCGTIWQSLNLPEEHIPYIFHSNIGLREQCLNDDQCPYKKATNITKCFGYEPGCKKEQLMLYPECYEPSRSNKAWMNHYNASSQEEVFWKQADFGFLKERLDEMTMYCEPEHPDDSSLECSTYLRMCKAKNIYMDFRRHEFTSNNRYVEDIFQKGEIGGHCKLNAEALSKQSEHKSALQSWFAELEQYTSLSFRPIKDNKCDVVVDKPTILMKLDAGVSMYHHFCDFVNLYLSQHAVSNFSQDINIINWDTSLMRYGDLFSETWNVFSDYPLQYLKQYDNKRVCFKTALFPLLARMRYGLYYNTPLISGCKDTALFRAFQQHVLHRLGVKQTGPLKQKVRVTLLSRGTKYRKILNEGEIAEALSKVNDSVPFKEQLQATLNSDIFMGIHGSGLTHLLFQPDWGAIFEIYNCDDVHCYEDLARLRGLKYYTWDKSEYIKQEDEGHHPTLGAHKKFTNYSFDVSEFLRIVKKMATYVKQHPSFRAARRLKYKGYDIKNKTEL</sequence>
<feature type="domain" description="Glycosyltransferase 61 catalytic" evidence="12">
    <location>
        <begin position="336"/>
        <end position="420"/>
    </location>
</feature>
<evidence type="ECO:0000256" key="9">
    <source>
        <dbReference type="ARBA" id="ARBA00048317"/>
    </source>
</evidence>
<dbReference type="PANTHER" id="PTHR20961">
    <property type="entry name" value="GLYCOSYLTRANSFERASE"/>
    <property type="match status" value="1"/>
</dbReference>
<keyword evidence="6" id="KW-0325">Glycoprotein</keyword>
<dbReference type="GO" id="GO:0005788">
    <property type="term" value="C:endoplasmic reticulum lumen"/>
    <property type="evidence" value="ECO:0007669"/>
    <property type="project" value="TreeGrafter"/>
</dbReference>
<keyword evidence="14" id="KW-1185">Reference proteome</keyword>
<organism evidence="13 14">
    <name type="scientific">Paralvinella palmiformis</name>
    <dbReference type="NCBI Taxonomy" id="53620"/>
    <lineage>
        <taxon>Eukaryota</taxon>
        <taxon>Metazoa</taxon>
        <taxon>Spiralia</taxon>
        <taxon>Lophotrochozoa</taxon>
        <taxon>Annelida</taxon>
        <taxon>Polychaeta</taxon>
        <taxon>Sedentaria</taxon>
        <taxon>Canalipalpata</taxon>
        <taxon>Terebellida</taxon>
        <taxon>Terebelliformia</taxon>
        <taxon>Alvinellidae</taxon>
        <taxon>Paralvinella</taxon>
    </lineage>
</organism>
<evidence type="ECO:0000256" key="11">
    <source>
        <dbReference type="SAM" id="SignalP"/>
    </source>
</evidence>
<evidence type="ECO:0000256" key="10">
    <source>
        <dbReference type="ARBA" id="ARBA00049432"/>
    </source>
</evidence>
<reference evidence="13" key="1">
    <citation type="journal article" date="2023" name="Mol. Biol. Evol.">
        <title>Third-Generation Sequencing Reveals the Adaptive Role of the Epigenome in Three Deep-Sea Polychaetes.</title>
        <authorList>
            <person name="Perez M."/>
            <person name="Aroh O."/>
            <person name="Sun Y."/>
            <person name="Lan Y."/>
            <person name="Juniper S.K."/>
            <person name="Young C.R."/>
            <person name="Angers B."/>
            <person name="Qian P.Y."/>
        </authorList>
    </citation>
    <scope>NUCLEOTIDE SEQUENCE</scope>
    <source>
        <strain evidence="13">P08H-3</strain>
    </source>
</reference>
<comment type="caution">
    <text evidence="13">The sequence shown here is derived from an EMBL/GenBank/DDBJ whole genome shotgun (WGS) entry which is preliminary data.</text>
</comment>
<keyword evidence="3" id="KW-0808">Transferase</keyword>
<protein>
    <recommendedName>
        <fullName evidence="7">EGF domain-specific O-linked N-acetylglucosamine transferase</fullName>
        <ecNumber evidence="1">2.4.1.255</ecNumber>
    </recommendedName>
    <alternativeName>
        <fullName evidence="8">Extracellular O-linked N-acetylglucosamine transferase</fullName>
    </alternativeName>
</protein>
<evidence type="ECO:0000256" key="5">
    <source>
        <dbReference type="ARBA" id="ARBA00022824"/>
    </source>
</evidence>
<evidence type="ECO:0000313" key="13">
    <source>
        <dbReference type="EMBL" id="KAK2151315.1"/>
    </source>
</evidence>
<name>A0AAD9MZM1_9ANNE</name>
<proteinExistence type="predicted"/>
<dbReference type="InterPro" id="IPR007657">
    <property type="entry name" value="Glycosyltransferase_61"/>
</dbReference>
<dbReference type="Proteomes" id="UP001208570">
    <property type="component" value="Unassembled WGS sequence"/>
</dbReference>
<evidence type="ECO:0000256" key="4">
    <source>
        <dbReference type="ARBA" id="ARBA00022729"/>
    </source>
</evidence>
<evidence type="ECO:0000256" key="8">
    <source>
        <dbReference type="ARBA" id="ARBA00042574"/>
    </source>
</evidence>
<comment type="catalytic activity">
    <reaction evidence="10">
        <text>L-threonyl-[protein] + UDP-N-acetyl-alpha-D-glucosamine = 3-O-(N-acetyl-beta-D-glucosaminyl)-L-threonyl-[protein] + UDP + H(+)</text>
        <dbReference type="Rhea" id="RHEA:48908"/>
        <dbReference type="Rhea" id="RHEA-COMP:11060"/>
        <dbReference type="Rhea" id="RHEA-COMP:12252"/>
        <dbReference type="ChEBI" id="CHEBI:15378"/>
        <dbReference type="ChEBI" id="CHEBI:30013"/>
        <dbReference type="ChEBI" id="CHEBI:57705"/>
        <dbReference type="ChEBI" id="CHEBI:58223"/>
        <dbReference type="ChEBI" id="CHEBI:90840"/>
        <dbReference type="EC" id="2.4.1.255"/>
    </reaction>
</comment>
<dbReference type="GO" id="GO:0097363">
    <property type="term" value="F:protein O-acetylglucosaminyltransferase activity"/>
    <property type="evidence" value="ECO:0007669"/>
    <property type="project" value="UniProtKB-EC"/>
</dbReference>
<keyword evidence="2" id="KW-0328">Glycosyltransferase</keyword>
<evidence type="ECO:0000256" key="3">
    <source>
        <dbReference type="ARBA" id="ARBA00022679"/>
    </source>
</evidence>
<evidence type="ECO:0000256" key="1">
    <source>
        <dbReference type="ARBA" id="ARBA00011970"/>
    </source>
</evidence>
<dbReference type="EC" id="2.4.1.255" evidence="1"/>
<dbReference type="InterPro" id="IPR049625">
    <property type="entry name" value="Glyco_transf_61_cat"/>
</dbReference>
<gene>
    <name evidence="13" type="ORF">LSH36_367g02007</name>
</gene>
<keyword evidence="4 11" id="KW-0732">Signal</keyword>
<feature type="chain" id="PRO_5042211148" description="EGF domain-specific O-linked N-acetylglucosamine transferase" evidence="11">
    <location>
        <begin position="22"/>
        <end position="519"/>
    </location>
</feature>
<evidence type="ECO:0000259" key="12">
    <source>
        <dbReference type="Pfam" id="PF04577"/>
    </source>
</evidence>